<dbReference type="GeneID" id="81424412"/>
<dbReference type="RefSeq" id="XP_056548842.1">
    <property type="nucleotide sequence ID" value="XM_056685236.1"/>
</dbReference>
<dbReference type="Proteomes" id="UP001149163">
    <property type="component" value="Unassembled WGS sequence"/>
</dbReference>
<dbReference type="InterPro" id="IPR012340">
    <property type="entry name" value="NA-bd_OB-fold"/>
</dbReference>
<sequence>MIVFFDILLLDDDVCLQSPHRQRRLLLQSVVETIPGRAAISEQEILDFGRSDSQDRLEASFANAIAQRWEGLVLKGCDEPYFPIYAAGVDRSFGRWIKLKKDYIPGLGDTVDLALVGAWYNAQEAAAFEPTKQLRWTHFLVGCLLNKTAFLQSGAKPHFRVVDAIDRHCMHRNVLQLLNQLGDFHACSPEEFEGFDLEYGRNNLAAASALFKKPFIVEMMGSGFEKPSGARYFTLRFPRILKVHTDRTLEDAASYRELQLLAEDARSVPIEELSLDRAQWQKRLKTGNGLNQYIVRRSRSLSTDSGSSTESDVPGGSETTVSDHEVGQHPIPSHNYTQKVLSSNAGHGQTLSSTDNAPVVYIDEVRLPSGAVALPDESHVLAENDNLSRLRISGQKSHSIIHQGKQNILKAVDESSQPHSALTESSCSRVTNLTSTHREVRTTRKAVESSYRRNHSLGGSFEQTKFPKSPLTTIPVYMSGTQSEDGITSSNLSQFLQALGSSETRSLLRHSNPQAASRGAAFGIVLANPGESPLGQLIHKVAKGLSRSLQNVKNSFPANGRIFFLDAVILAERINPADLRFCLRNTWYSLGQKYYYACLRWNLIERSNQAGLPTETQTEHMDGNHRNVNGSQPLGLMVSFDEAEILALGEYRSFSHLTDTSNI</sequence>
<protein>
    <recommendedName>
        <fullName evidence="2">ATP-dependent DNA ligase family profile domain-containing protein</fullName>
    </recommendedName>
</protein>
<dbReference type="Gene3D" id="2.40.50.140">
    <property type="entry name" value="Nucleic acid-binding proteins"/>
    <property type="match status" value="1"/>
</dbReference>
<dbReference type="GO" id="GO:0006310">
    <property type="term" value="P:DNA recombination"/>
    <property type="evidence" value="ECO:0007669"/>
    <property type="project" value="InterPro"/>
</dbReference>
<comment type="caution">
    <text evidence="3">The sequence shown here is derived from an EMBL/GenBank/DDBJ whole genome shotgun (WGS) entry which is preliminary data.</text>
</comment>
<reference evidence="3" key="1">
    <citation type="submission" date="2022-11" db="EMBL/GenBank/DDBJ databases">
        <authorList>
            <person name="Petersen C."/>
        </authorList>
    </citation>
    <scope>NUCLEOTIDE SEQUENCE</scope>
    <source>
        <strain evidence="3">IBT 26290</strain>
    </source>
</reference>
<dbReference type="GO" id="GO:0003677">
    <property type="term" value="F:DNA binding"/>
    <property type="evidence" value="ECO:0007669"/>
    <property type="project" value="InterPro"/>
</dbReference>
<dbReference type="Pfam" id="PF01068">
    <property type="entry name" value="DNA_ligase_A_M"/>
    <property type="match status" value="1"/>
</dbReference>
<dbReference type="Gene3D" id="3.30.1490.70">
    <property type="match status" value="1"/>
</dbReference>
<dbReference type="EMBL" id="JAPQKN010000001">
    <property type="protein sequence ID" value="KAJ5177234.1"/>
    <property type="molecule type" value="Genomic_DNA"/>
</dbReference>
<keyword evidence="4" id="KW-1185">Reference proteome</keyword>
<accession>A0A9W9IGQ3</accession>
<evidence type="ECO:0000259" key="2">
    <source>
        <dbReference type="PROSITE" id="PS50160"/>
    </source>
</evidence>
<dbReference type="GO" id="GO:0006303">
    <property type="term" value="P:double-strand break repair via nonhomologous end joining"/>
    <property type="evidence" value="ECO:0007669"/>
    <property type="project" value="TreeGrafter"/>
</dbReference>
<organism evidence="3 4">
    <name type="scientific">Penicillium canariense</name>
    <dbReference type="NCBI Taxonomy" id="189055"/>
    <lineage>
        <taxon>Eukaryota</taxon>
        <taxon>Fungi</taxon>
        <taxon>Dikarya</taxon>
        <taxon>Ascomycota</taxon>
        <taxon>Pezizomycotina</taxon>
        <taxon>Eurotiomycetes</taxon>
        <taxon>Eurotiomycetidae</taxon>
        <taxon>Eurotiales</taxon>
        <taxon>Aspergillaceae</taxon>
        <taxon>Penicillium</taxon>
    </lineage>
</organism>
<dbReference type="SUPFAM" id="SSF56091">
    <property type="entry name" value="DNA ligase/mRNA capping enzyme, catalytic domain"/>
    <property type="match status" value="1"/>
</dbReference>
<proteinExistence type="predicted"/>
<dbReference type="OrthoDB" id="2160351at2759"/>
<dbReference type="GO" id="GO:0003910">
    <property type="term" value="F:DNA ligase (ATP) activity"/>
    <property type="evidence" value="ECO:0007669"/>
    <property type="project" value="InterPro"/>
</dbReference>
<dbReference type="InterPro" id="IPR012310">
    <property type="entry name" value="DNA_ligase_ATP-dep_cent"/>
</dbReference>
<dbReference type="GO" id="GO:0006297">
    <property type="term" value="P:nucleotide-excision repair, DNA gap filling"/>
    <property type="evidence" value="ECO:0007669"/>
    <property type="project" value="TreeGrafter"/>
</dbReference>
<feature type="region of interest" description="Disordered" evidence="1">
    <location>
        <begin position="444"/>
        <end position="464"/>
    </location>
</feature>
<evidence type="ECO:0000256" key="1">
    <source>
        <dbReference type="SAM" id="MobiDB-lite"/>
    </source>
</evidence>
<dbReference type="Gene3D" id="3.30.470.30">
    <property type="entry name" value="DNA ligase/mRNA capping enzyme"/>
    <property type="match status" value="1"/>
</dbReference>
<evidence type="ECO:0000313" key="3">
    <source>
        <dbReference type="EMBL" id="KAJ5177234.1"/>
    </source>
</evidence>
<evidence type="ECO:0000313" key="4">
    <source>
        <dbReference type="Proteomes" id="UP001149163"/>
    </source>
</evidence>
<gene>
    <name evidence="3" type="ORF">N7482_003111</name>
</gene>
<dbReference type="PANTHER" id="PTHR45997:SF2">
    <property type="entry name" value="ATP DEPENDENT DNA LIGASE DOMAIN PROTEIN (AFU_ORTHOLOGUE AFUA_5G02430)"/>
    <property type="match status" value="1"/>
</dbReference>
<dbReference type="GO" id="GO:0005524">
    <property type="term" value="F:ATP binding"/>
    <property type="evidence" value="ECO:0007669"/>
    <property type="project" value="InterPro"/>
</dbReference>
<feature type="compositionally biased region" description="Low complexity" evidence="1">
    <location>
        <begin position="300"/>
        <end position="312"/>
    </location>
</feature>
<dbReference type="PROSITE" id="PS50160">
    <property type="entry name" value="DNA_LIGASE_A3"/>
    <property type="match status" value="1"/>
</dbReference>
<dbReference type="GO" id="GO:0032807">
    <property type="term" value="C:DNA ligase IV complex"/>
    <property type="evidence" value="ECO:0007669"/>
    <property type="project" value="TreeGrafter"/>
</dbReference>
<reference evidence="3" key="2">
    <citation type="journal article" date="2023" name="IMA Fungus">
        <title>Comparative genomic study of the Penicillium genus elucidates a diverse pangenome and 15 lateral gene transfer events.</title>
        <authorList>
            <person name="Petersen C."/>
            <person name="Sorensen T."/>
            <person name="Nielsen M.R."/>
            <person name="Sondergaard T.E."/>
            <person name="Sorensen J.L."/>
            <person name="Fitzpatrick D.A."/>
            <person name="Frisvad J.C."/>
            <person name="Nielsen K.L."/>
        </authorList>
    </citation>
    <scope>NUCLEOTIDE SEQUENCE</scope>
    <source>
        <strain evidence="3">IBT 26290</strain>
    </source>
</reference>
<dbReference type="PANTHER" id="PTHR45997">
    <property type="entry name" value="DNA LIGASE 4"/>
    <property type="match status" value="1"/>
</dbReference>
<dbReference type="AlphaFoldDB" id="A0A9W9IGQ3"/>
<name>A0A9W9IGQ3_9EURO</name>
<feature type="region of interest" description="Disordered" evidence="1">
    <location>
        <begin position="296"/>
        <end position="336"/>
    </location>
</feature>
<dbReference type="InterPro" id="IPR029710">
    <property type="entry name" value="LIG4"/>
</dbReference>
<feature type="domain" description="ATP-dependent DNA ligase family profile" evidence="2">
    <location>
        <begin position="1"/>
        <end position="145"/>
    </location>
</feature>